<dbReference type="Pfam" id="PF07920">
    <property type="entry name" value="DUF1684"/>
    <property type="match status" value="1"/>
</dbReference>
<evidence type="ECO:0000259" key="1">
    <source>
        <dbReference type="Pfam" id="PF12680"/>
    </source>
</evidence>
<name>A0ABX1FG66_9PSEU</name>
<dbReference type="EMBL" id="VSRL01000035">
    <property type="protein sequence ID" value="NKE57622.1"/>
    <property type="molecule type" value="Genomic_DNA"/>
</dbReference>
<organism evidence="2 3">
    <name type="scientific">Lentzea indica</name>
    <dbReference type="NCBI Taxonomy" id="2604800"/>
    <lineage>
        <taxon>Bacteria</taxon>
        <taxon>Bacillati</taxon>
        <taxon>Actinomycetota</taxon>
        <taxon>Actinomycetes</taxon>
        <taxon>Pseudonocardiales</taxon>
        <taxon>Pseudonocardiaceae</taxon>
        <taxon>Lentzea</taxon>
    </lineage>
</organism>
<proteinExistence type="predicted"/>
<dbReference type="Proteomes" id="UP001515943">
    <property type="component" value="Unassembled WGS sequence"/>
</dbReference>
<gene>
    <name evidence="2" type="ORF">FXN61_12560</name>
</gene>
<dbReference type="Gene3D" id="3.10.450.50">
    <property type="match status" value="1"/>
</dbReference>
<keyword evidence="3" id="KW-1185">Reference proteome</keyword>
<accession>A0ABX1FG66</accession>
<dbReference type="PANTHER" id="PTHR41913:SF1">
    <property type="entry name" value="DUF1684 DOMAIN-CONTAINING PROTEIN"/>
    <property type="match status" value="1"/>
</dbReference>
<dbReference type="InterPro" id="IPR037401">
    <property type="entry name" value="SnoaL-like"/>
</dbReference>
<dbReference type="InterPro" id="IPR012467">
    <property type="entry name" value="DUF1684"/>
</dbReference>
<evidence type="ECO:0000313" key="3">
    <source>
        <dbReference type="Proteomes" id="UP001515943"/>
    </source>
</evidence>
<dbReference type="Pfam" id="PF12680">
    <property type="entry name" value="SnoaL_2"/>
    <property type="match status" value="1"/>
</dbReference>
<dbReference type="InterPro" id="IPR032710">
    <property type="entry name" value="NTF2-like_dom_sf"/>
</dbReference>
<comment type="caution">
    <text evidence="2">The sequence shown here is derived from an EMBL/GenBank/DDBJ whole genome shotgun (WGS) entry which is preliminary data.</text>
</comment>
<dbReference type="SUPFAM" id="SSF54427">
    <property type="entry name" value="NTF2-like"/>
    <property type="match status" value="1"/>
</dbReference>
<feature type="domain" description="SnoaL-like" evidence="1">
    <location>
        <begin position="248"/>
        <end position="348"/>
    </location>
</feature>
<dbReference type="RefSeq" id="WP_167973531.1">
    <property type="nucleotide sequence ID" value="NZ_VSRL01000035.1"/>
</dbReference>
<reference evidence="2 3" key="1">
    <citation type="submission" date="2019-08" db="EMBL/GenBank/DDBJ databases">
        <title>Lentzea from Indian Himalayas.</title>
        <authorList>
            <person name="Mandal S."/>
            <person name="Mallick Gupta A."/>
            <person name="Maiti P.K."/>
            <person name="Sarkar J."/>
            <person name="Mandal S."/>
        </authorList>
    </citation>
    <scope>NUCLEOTIDE SEQUENCE [LARGE SCALE GENOMIC DNA]</scope>
    <source>
        <strain evidence="2 3">PSKA42</strain>
    </source>
</reference>
<dbReference type="PANTHER" id="PTHR41913">
    <property type="entry name" value="DUF1684 DOMAIN-CONTAINING PROTEIN"/>
    <property type="match status" value="1"/>
</dbReference>
<evidence type="ECO:0000313" key="2">
    <source>
        <dbReference type="EMBL" id="NKE57622.1"/>
    </source>
</evidence>
<protein>
    <submittedName>
        <fullName evidence="2">DUF1684 domain-containing protein</fullName>
    </submittedName>
</protein>
<sequence>MSYEEWRKARWNEIAGQDGKAKVVASGTVTGHEPQVVPGVAGEWRVNEAGALTRTTDGVTTEVGGTFELPDGRVGVAGGADGHYGVVVMDPEALGRSGLSGIDTYPYDPAWVFEGEIRAAPEGRRVDVERLTSPRTTDSVLAPVDLVVTINGTEHVLTIIETMPGQRLVVFTDETNGTETPGIGRWLVLPLLEPGSKLSVDFNQTTLSHHHLVPAVFTCPLSPPGNHLPMRVEAGERAFMYDLKSKATAYLRHLENREWADARAMCSSAATVWHNDGKGDSTIEENISGMAAQIEPVESMRYDITRQFSQQGEVLQQHVVNVVMKDGALFQVDAAVYFRFEDGLITRIEEYASLPDHG</sequence>